<accession>A0A4R5V4M2</accession>
<proteinExistence type="predicted"/>
<dbReference type="Gene3D" id="3.30.70.100">
    <property type="match status" value="1"/>
</dbReference>
<keyword evidence="1" id="KW-0503">Monooxygenase</keyword>
<gene>
    <name evidence="1" type="ORF">E1832_12135</name>
</gene>
<evidence type="ECO:0000313" key="1">
    <source>
        <dbReference type="EMBL" id="TDK46839.1"/>
    </source>
</evidence>
<dbReference type="PANTHER" id="PTHR39169:SF1">
    <property type="entry name" value="MONOOXYGENASE YDHR-RELATED"/>
    <property type="match status" value="1"/>
</dbReference>
<dbReference type="OrthoDB" id="2065010at2"/>
<comment type="caution">
    <text evidence="1">The sequence shown here is derived from an EMBL/GenBank/DDBJ whole genome shotgun (WGS) entry which is preliminary data.</text>
</comment>
<dbReference type="SUPFAM" id="SSF54909">
    <property type="entry name" value="Dimeric alpha+beta barrel"/>
    <property type="match status" value="1"/>
</dbReference>
<reference evidence="1 2" key="1">
    <citation type="submission" date="2019-03" db="EMBL/GenBank/DDBJ databases">
        <title>Ruegeria lutea sp. nov., a novel strain, isolated from marine sediment, the Masan Bay, South Korea.</title>
        <authorList>
            <person name="Kim J."/>
            <person name="Kim D.-Y."/>
            <person name="Lee S.-S."/>
        </authorList>
    </citation>
    <scope>NUCLEOTIDE SEQUENCE [LARGE SCALE GENOMIC DNA]</scope>
    <source>
        <strain evidence="1 2">318-1</strain>
    </source>
</reference>
<dbReference type="GO" id="GO:0004497">
    <property type="term" value="F:monooxygenase activity"/>
    <property type="evidence" value="ECO:0007669"/>
    <property type="project" value="UniProtKB-KW"/>
</dbReference>
<keyword evidence="2" id="KW-1185">Reference proteome</keyword>
<organism evidence="1 2">
    <name type="scientific">Antarcticimicrobium luteum</name>
    <dbReference type="NCBI Taxonomy" id="2547397"/>
    <lineage>
        <taxon>Bacteria</taxon>
        <taxon>Pseudomonadati</taxon>
        <taxon>Pseudomonadota</taxon>
        <taxon>Alphaproteobacteria</taxon>
        <taxon>Rhodobacterales</taxon>
        <taxon>Paracoccaceae</taxon>
        <taxon>Antarcticimicrobium</taxon>
    </lineage>
</organism>
<keyword evidence="1" id="KW-0560">Oxidoreductase</keyword>
<name>A0A4R5V4M2_9RHOB</name>
<dbReference type="PANTHER" id="PTHR39169">
    <property type="match status" value="1"/>
</dbReference>
<protein>
    <submittedName>
        <fullName evidence="1">Monooxygenase</fullName>
    </submittedName>
</protein>
<evidence type="ECO:0000313" key="2">
    <source>
        <dbReference type="Proteomes" id="UP000295301"/>
    </source>
</evidence>
<dbReference type="RefSeq" id="WP_133360022.1">
    <property type="nucleotide sequence ID" value="NZ_SMUV01000066.1"/>
</dbReference>
<dbReference type="Pfam" id="PF08803">
    <property type="entry name" value="ydhR"/>
    <property type="match status" value="1"/>
</dbReference>
<dbReference type="InterPro" id="IPR014910">
    <property type="entry name" value="YdhR"/>
</dbReference>
<dbReference type="NCBIfam" id="NF008333">
    <property type="entry name" value="PRK11118.1"/>
    <property type="match status" value="1"/>
</dbReference>
<dbReference type="InterPro" id="IPR011008">
    <property type="entry name" value="Dimeric_a/b-barrel"/>
</dbReference>
<dbReference type="Proteomes" id="UP000295301">
    <property type="component" value="Unassembled WGS sequence"/>
</dbReference>
<sequence>MAFTLVQFDFPYSGPWGDDMTAAMGDLARDIAGETGLVWKIWTENQATGRAGGIYVFQTPEAAAAYTEKHSARLAAFGITGINAQSFEVNGVLSDITRAPL</sequence>
<dbReference type="AlphaFoldDB" id="A0A4R5V4M2"/>
<dbReference type="EMBL" id="SMUV01000066">
    <property type="protein sequence ID" value="TDK46839.1"/>
    <property type="molecule type" value="Genomic_DNA"/>
</dbReference>